<dbReference type="EC" id="2.7.1.11" evidence="14"/>
<dbReference type="PIRSF" id="PIRSF000533">
    <property type="entry name" value="ATP_PFK_euk"/>
    <property type="match status" value="1"/>
</dbReference>
<dbReference type="InterPro" id="IPR015912">
    <property type="entry name" value="Phosphofructokinase_CS"/>
</dbReference>
<evidence type="ECO:0000256" key="10">
    <source>
        <dbReference type="ARBA" id="ARBA00022840"/>
    </source>
</evidence>
<dbReference type="NCBIfam" id="TIGR02478">
    <property type="entry name" value="6PF1K_euk"/>
    <property type="match status" value="1"/>
</dbReference>
<evidence type="ECO:0000256" key="15">
    <source>
        <dbReference type="PIRNR" id="PIRNR000533"/>
    </source>
</evidence>
<feature type="region of interest" description="N-terminal catalytic PFK domain 1" evidence="14">
    <location>
        <begin position="1"/>
        <end position="605"/>
    </location>
</feature>
<evidence type="ECO:0000256" key="3">
    <source>
        <dbReference type="ARBA" id="ARBA00004679"/>
    </source>
</evidence>
<feature type="region of interest" description="C-terminal regulatory PFK domain 2" evidence="14">
    <location>
        <begin position="620"/>
        <end position="1019"/>
    </location>
</feature>
<feature type="binding site" evidence="14">
    <location>
        <position position="416"/>
    </location>
    <ligand>
        <name>substrate</name>
        <note>ligand shared between dimeric partners</note>
    </ligand>
</feature>
<comment type="subcellular location">
    <subcellularLocation>
        <location evidence="2 14">Cytoplasm</location>
    </subcellularLocation>
</comment>
<dbReference type="Proteomes" id="UP001378960">
    <property type="component" value="Unassembled WGS sequence"/>
</dbReference>
<dbReference type="AlphaFoldDB" id="A0AAV5QZU2"/>
<dbReference type="PANTHER" id="PTHR13697:SF57">
    <property type="entry name" value="ATP-DEPENDENT 6-PHOSPHOFRUCTOKINASE SUBUNIT ALPHA"/>
    <property type="match status" value="1"/>
</dbReference>
<evidence type="ECO:0000256" key="5">
    <source>
        <dbReference type="ARBA" id="ARBA00022533"/>
    </source>
</evidence>
<evidence type="ECO:0000256" key="14">
    <source>
        <dbReference type="HAMAP-Rule" id="MF_03184"/>
    </source>
</evidence>
<comment type="function">
    <text evidence="14">Catalyzes the phosphorylation of D-fructose 6-phosphate to fructose 1,6-bisphosphate by ATP, the first committing step of glycolysis.</text>
</comment>
<comment type="similarity">
    <text evidence="15">Belongs to the phosphofructokinase type A (PFKA) family. ATP-dependent PFK group I subfamily. Eukaryotic two domain clade "E" sub-subfamily.</text>
</comment>
<evidence type="ECO:0000256" key="4">
    <source>
        <dbReference type="ARBA" id="ARBA00022490"/>
    </source>
</evidence>
<evidence type="ECO:0000256" key="8">
    <source>
        <dbReference type="ARBA" id="ARBA00022741"/>
    </source>
</evidence>
<dbReference type="Gene3D" id="3.40.50.460">
    <property type="entry name" value="Phosphofructokinase domain"/>
    <property type="match status" value="2"/>
</dbReference>
<dbReference type="GO" id="GO:0055082">
    <property type="term" value="P:intracellular chemical homeostasis"/>
    <property type="evidence" value="ECO:0007669"/>
    <property type="project" value="UniProtKB-ARBA"/>
</dbReference>
<dbReference type="PRINTS" id="PR00476">
    <property type="entry name" value="PHFRCTKINASE"/>
</dbReference>
<keyword evidence="12 14" id="KW-0324">Glycolysis</keyword>
<dbReference type="GO" id="GO:0048029">
    <property type="term" value="F:monosaccharide binding"/>
    <property type="evidence" value="ECO:0007669"/>
    <property type="project" value="TreeGrafter"/>
</dbReference>
<feature type="binding site" description="in other chain" evidence="14">
    <location>
        <position position="690"/>
    </location>
    <ligand>
        <name>beta-D-fructose 2,6-bisphosphate</name>
        <dbReference type="ChEBI" id="CHEBI:58579"/>
        <note>allosteric activator; ligand shared between dimeric partners</note>
    </ligand>
</feature>
<dbReference type="PANTHER" id="PTHR13697">
    <property type="entry name" value="PHOSPHOFRUCTOKINASE"/>
    <property type="match status" value="1"/>
</dbReference>
<dbReference type="FunFam" id="3.40.50.460:FF:000007">
    <property type="entry name" value="ATP-dependent 6-phosphofructokinase"/>
    <property type="match status" value="1"/>
</dbReference>
<dbReference type="GO" id="GO:0016208">
    <property type="term" value="F:AMP binding"/>
    <property type="evidence" value="ECO:0007669"/>
    <property type="project" value="TreeGrafter"/>
</dbReference>
<sequence length="1019" mass="113265">MGAIESIKKNKDLVGDVTYASFTVTKSADYIALIEFYKKFGFTIIQTFSRENITEADNFGISTDSRKECWMEVFPISRTTDGNARGKSNIIPFQETIEYLHPELIDAKGKLNKSIVLKIRLVSHDVNKNLELPGKFVMLTYSLDIVKSIAEKNNIKLIKPSPQESKIVSFFIEDPVGNLIGFTNHVYIQDEIITINSRDDYFISVDKIEALKLAKQGLNILSASTATTKKKRIAVLTSGGDAQGMCAVVRSVVRAGIYLNCEVFGCYEGYSGLVKGGDLLKKLEWGDVRGWLSLGGTLIGTARCMEFKEREGRLLAAKNMILKGIDALVVCGGDGSLTGADLFRSEWPSLVEELIEKNILTKEACENYRNLTIVGLVGSIDNDMSLTDTTIGAFSSLERICEMVDYIDSTAASHSRAFVVEVMGRNCGWLALMAGICCGADYSFLPEIPPNSLTWKDELKEICKRHKEKGRRKTTVIVAEGAIDNELNKITSEEVKDCLVEIGLDTRITTLGHVQRGGTAVAIDRCLSTLQGVEAINAVLENTPTTPSPMIAIQNNRIVRVPLVDAVSKTKYIAQCIKEKKFEEAIKYRDSTFKEYYDNFVSISRDDDNSKFLPEEKRLNIGIIHVGAPTASLNCATRAIVLYLLSKNHKAYGIENGFSGLIGHGSIKELSWNDVEEWHNLGGSVLGTNRSLPSEDFGSVSFHLQNKKLDGLIIIGGFEAYESLKELKDAREKYPIFNIPIVCLPSTVSNNVPGTEYSLGSDTCLNILVNYCDAVKQSASSSRRRVFVIEVQGGNCGYIASYCGLVTGALAVYTQENKISLNSIEEDLELLEKTFANDKGDQRSGKIFIRNEKASKVYTTELIADIIEENAQGKFESRTAIPGHVQQGKIPSSMDRMYSARFAIKACEFIEENNFQMMEKIQRLNKGCEREGEAEGFYEAEKNLKYFYKHGKKIQVSDVNNNAVLCAMQGSKVYFKDIDEVWKADTDVARRRGISVHWDKLSAVNDMLSGRLLVREEKF</sequence>
<keyword evidence="9 14" id="KW-0418">Kinase</keyword>
<feature type="active site" description="Proton acceptor" evidence="14">
    <location>
        <position position="381"/>
    </location>
</feature>
<comment type="pathway">
    <text evidence="3 14 15">Carbohydrate degradation; glycolysis; D-glyceraldehyde 3-phosphate and glycerone phosphate from D-glucose: step 3/4.</text>
</comment>
<dbReference type="GO" id="GO:0005945">
    <property type="term" value="C:6-phosphofructokinase complex"/>
    <property type="evidence" value="ECO:0007669"/>
    <property type="project" value="TreeGrafter"/>
</dbReference>
<comment type="similarity">
    <text evidence="14">Belongs to the phosphofructokinase type A (PFKA) family. ATP-dependent PFK group I subfamily. Eukaryotic two domain clade 'E' sub-subfamily.</text>
</comment>
<organism evidence="18 19">
    <name type="scientific">Pichia kluyveri</name>
    <name type="common">Yeast</name>
    <dbReference type="NCBI Taxonomy" id="36015"/>
    <lineage>
        <taxon>Eukaryota</taxon>
        <taxon>Fungi</taxon>
        <taxon>Dikarya</taxon>
        <taxon>Ascomycota</taxon>
        <taxon>Saccharomycotina</taxon>
        <taxon>Pichiomycetes</taxon>
        <taxon>Pichiales</taxon>
        <taxon>Pichiaceae</taxon>
        <taxon>Pichia</taxon>
    </lineage>
</organism>
<accession>A0AAV5QZU2</accession>
<evidence type="ECO:0000256" key="2">
    <source>
        <dbReference type="ARBA" id="ARBA00004496"/>
    </source>
</evidence>
<evidence type="ECO:0000259" key="17">
    <source>
        <dbReference type="Pfam" id="PF18468"/>
    </source>
</evidence>
<feature type="binding site" description="in other chain" evidence="14">
    <location>
        <begin position="792"/>
        <end position="794"/>
    </location>
    <ligand>
        <name>beta-D-fructose 2,6-bisphosphate</name>
        <dbReference type="ChEBI" id="CHEBI:58579"/>
        <note>allosteric activator; ligand shared between dimeric partners</note>
    </ligand>
</feature>
<dbReference type="InterPro" id="IPR035966">
    <property type="entry name" value="PKF_sf"/>
</dbReference>
<dbReference type="Pfam" id="PF18468">
    <property type="entry name" value="Pfk_N"/>
    <property type="match status" value="1"/>
</dbReference>
<evidence type="ECO:0000256" key="1">
    <source>
        <dbReference type="ARBA" id="ARBA00001946"/>
    </source>
</evidence>
<dbReference type="Gene3D" id="3.40.50.450">
    <property type="match status" value="2"/>
</dbReference>
<comment type="caution">
    <text evidence="18">The sequence shown here is derived from an EMBL/GenBank/DDBJ whole genome shotgun (WGS) entry which is preliminary data.</text>
</comment>
<evidence type="ECO:0000259" key="16">
    <source>
        <dbReference type="Pfam" id="PF00365"/>
    </source>
</evidence>
<feature type="binding site" description="in other chain" evidence="14">
    <location>
        <begin position="747"/>
        <end position="751"/>
    </location>
    <ligand>
        <name>beta-D-fructose 2,6-bisphosphate</name>
        <dbReference type="ChEBI" id="CHEBI:58579"/>
        <note>allosteric activator; ligand shared between dimeric partners</note>
    </ligand>
</feature>
<feature type="binding site" description="in other chain" evidence="14">
    <location>
        <begin position="884"/>
        <end position="887"/>
    </location>
    <ligand>
        <name>beta-D-fructose 2,6-bisphosphate</name>
        <dbReference type="ChEBI" id="CHEBI:58579"/>
        <note>allosteric activator; ligand shared between dimeric partners</note>
    </ligand>
</feature>
<feature type="binding site" evidence="14">
    <location>
        <begin position="333"/>
        <end position="336"/>
    </location>
    <ligand>
        <name>ATP</name>
        <dbReference type="ChEBI" id="CHEBI:30616"/>
    </ligand>
</feature>
<dbReference type="GO" id="GO:0005739">
    <property type="term" value="C:mitochondrion"/>
    <property type="evidence" value="ECO:0007669"/>
    <property type="project" value="TreeGrafter"/>
</dbReference>
<feature type="binding site" description="in other chain" evidence="14">
    <location>
        <position position="852"/>
    </location>
    <ligand>
        <name>beta-D-fructose 2,6-bisphosphate</name>
        <dbReference type="ChEBI" id="CHEBI:58579"/>
        <note>allosteric activator; ligand shared between dimeric partners</note>
    </ligand>
</feature>
<reference evidence="18 19" key="1">
    <citation type="journal article" date="2023" name="Elife">
        <title>Identification of key yeast species and microbe-microbe interactions impacting larval growth of Drosophila in the wild.</title>
        <authorList>
            <person name="Mure A."/>
            <person name="Sugiura Y."/>
            <person name="Maeda R."/>
            <person name="Honda K."/>
            <person name="Sakurai N."/>
            <person name="Takahashi Y."/>
            <person name="Watada M."/>
            <person name="Katoh T."/>
            <person name="Gotoh A."/>
            <person name="Gotoh Y."/>
            <person name="Taniguchi I."/>
            <person name="Nakamura K."/>
            <person name="Hayashi T."/>
            <person name="Katayama T."/>
            <person name="Uemura T."/>
            <person name="Hattori Y."/>
        </authorList>
    </citation>
    <scope>NUCLEOTIDE SEQUENCE [LARGE SCALE GENOMIC DNA]</scope>
    <source>
        <strain evidence="18 19">PK-24</strain>
    </source>
</reference>
<comment type="activity regulation">
    <text evidence="14">Allosterically activated by ADP, AMP, or fructose 2,6-bisphosphate, and allosterically inhibited by ATP or citrate.</text>
</comment>
<evidence type="ECO:0000256" key="7">
    <source>
        <dbReference type="ARBA" id="ARBA00022723"/>
    </source>
</evidence>
<feature type="binding site" evidence="14">
    <location>
        <position position="785"/>
    </location>
    <ligand>
        <name>beta-D-fructose 2,6-bisphosphate</name>
        <dbReference type="ChEBI" id="CHEBI:58579"/>
        <note>allosteric activator; ligand shared between dimeric partners</note>
    </ligand>
</feature>
<keyword evidence="10 14" id="KW-0067">ATP-binding</keyword>
<proteinExistence type="inferred from homology"/>
<dbReference type="GO" id="GO:0070095">
    <property type="term" value="F:fructose-6-phosphate binding"/>
    <property type="evidence" value="ECO:0007669"/>
    <property type="project" value="TreeGrafter"/>
</dbReference>
<feature type="region of interest" description="Interdomain linker" evidence="14">
    <location>
        <begin position="606"/>
        <end position="619"/>
    </location>
</feature>
<feature type="binding site" description="in other chain" evidence="14">
    <location>
        <begin position="379"/>
        <end position="381"/>
    </location>
    <ligand>
        <name>substrate</name>
        <note>ligand shared between dimeric partners</note>
    </ligand>
</feature>
<feature type="binding site" evidence="14">
    <location>
        <position position="240"/>
    </location>
    <ligand>
        <name>ATP</name>
        <dbReference type="ChEBI" id="CHEBI:30616"/>
    </ligand>
</feature>
<dbReference type="GO" id="GO:0003872">
    <property type="term" value="F:6-phosphofructokinase activity"/>
    <property type="evidence" value="ECO:0007669"/>
    <property type="project" value="UniProtKB-UniRule"/>
</dbReference>
<dbReference type="GO" id="GO:0042802">
    <property type="term" value="F:identical protein binding"/>
    <property type="evidence" value="ECO:0007669"/>
    <property type="project" value="TreeGrafter"/>
</dbReference>
<dbReference type="PROSITE" id="PS00433">
    <property type="entry name" value="PHOSPHOFRUCTOKINASE"/>
    <property type="match status" value="1"/>
</dbReference>
<dbReference type="GO" id="GO:0061621">
    <property type="term" value="P:canonical glycolysis"/>
    <property type="evidence" value="ECO:0007669"/>
    <property type="project" value="TreeGrafter"/>
</dbReference>
<feature type="binding site" evidence="14">
    <location>
        <position position="334"/>
    </location>
    <ligand>
        <name>Mg(2+)</name>
        <dbReference type="ChEBI" id="CHEBI:18420"/>
        <note>catalytic</note>
    </ligand>
</feature>
<dbReference type="GO" id="GO:0030388">
    <property type="term" value="P:fructose 1,6-bisphosphate metabolic process"/>
    <property type="evidence" value="ECO:0007669"/>
    <property type="project" value="TreeGrafter"/>
</dbReference>
<feature type="domain" description="Phosphofructokinase" evidence="16">
    <location>
        <begin position="232"/>
        <end position="538"/>
    </location>
</feature>
<evidence type="ECO:0000256" key="11">
    <source>
        <dbReference type="ARBA" id="ARBA00022842"/>
    </source>
</evidence>
<feature type="binding site" description="in other chain" evidence="14">
    <location>
        <begin position="423"/>
        <end position="425"/>
    </location>
    <ligand>
        <name>substrate</name>
        <note>ligand shared between dimeric partners</note>
    </ligand>
</feature>
<dbReference type="Pfam" id="PF00365">
    <property type="entry name" value="PFK"/>
    <property type="match status" value="2"/>
</dbReference>
<name>A0AAV5QZU2_PICKL</name>
<protein>
    <recommendedName>
        <fullName evidence="14">ATP-dependent 6-phosphofructokinase</fullName>
        <shortName evidence="14">ATP-PFK</shortName>
        <shortName evidence="14">Phosphofructokinase</shortName>
        <ecNumber evidence="14">2.7.1.11</ecNumber>
    </recommendedName>
    <alternativeName>
        <fullName evidence="14">Phosphohexokinase</fullName>
    </alternativeName>
</protein>
<dbReference type="GO" id="GO:0006002">
    <property type="term" value="P:fructose 6-phosphate metabolic process"/>
    <property type="evidence" value="ECO:0007669"/>
    <property type="project" value="InterPro"/>
</dbReference>
<comment type="catalytic activity">
    <reaction evidence="13 14 15">
        <text>beta-D-fructose 6-phosphate + ATP = beta-D-fructose 1,6-bisphosphate + ADP + H(+)</text>
        <dbReference type="Rhea" id="RHEA:16109"/>
        <dbReference type="ChEBI" id="CHEBI:15378"/>
        <dbReference type="ChEBI" id="CHEBI:30616"/>
        <dbReference type="ChEBI" id="CHEBI:32966"/>
        <dbReference type="ChEBI" id="CHEBI:57634"/>
        <dbReference type="ChEBI" id="CHEBI:456216"/>
        <dbReference type="EC" id="2.7.1.11"/>
    </reaction>
</comment>
<keyword evidence="5 14" id="KW-0021">Allosteric enzyme</keyword>
<gene>
    <name evidence="18" type="ORF">DAPK24_013530</name>
</gene>
<feature type="binding site" evidence="14">
    <location>
        <begin position="303"/>
        <end position="304"/>
    </location>
    <ligand>
        <name>ATP</name>
        <dbReference type="ChEBI" id="CHEBI:30616"/>
    </ligand>
</feature>
<evidence type="ECO:0000313" key="19">
    <source>
        <dbReference type="Proteomes" id="UP001378960"/>
    </source>
</evidence>
<dbReference type="FunFam" id="3.40.50.460:FF:000008">
    <property type="entry name" value="ATP-dependent 6-phosphofructokinase"/>
    <property type="match status" value="1"/>
</dbReference>
<feature type="domain" description="Phosphofructokinase" evidence="16">
    <location>
        <begin position="620"/>
        <end position="910"/>
    </location>
</feature>
<feature type="binding site" description="in other chain" evidence="14">
    <location>
        <begin position="513"/>
        <end position="516"/>
    </location>
    <ligand>
        <name>substrate</name>
        <note>ligand shared between dimeric partners</note>
    </ligand>
</feature>
<dbReference type="InterPro" id="IPR009161">
    <property type="entry name" value="6-Pfructokinase_euk"/>
</dbReference>
<keyword evidence="8 14" id="KW-0547">Nucleotide-binding</keyword>
<evidence type="ECO:0000256" key="13">
    <source>
        <dbReference type="ARBA" id="ARBA00048070"/>
    </source>
</evidence>
<keyword evidence="4 14" id="KW-0963">Cytoplasm</keyword>
<dbReference type="SUPFAM" id="SSF53784">
    <property type="entry name" value="Phosphofructokinase"/>
    <property type="match status" value="2"/>
</dbReference>
<evidence type="ECO:0000256" key="9">
    <source>
        <dbReference type="ARBA" id="ARBA00022777"/>
    </source>
</evidence>
<dbReference type="EMBL" id="BTGB01000001">
    <property type="protein sequence ID" value="GMM44778.1"/>
    <property type="molecule type" value="Genomic_DNA"/>
</dbReference>
<feature type="binding site" description="in other chain" evidence="14">
    <location>
        <position position="480"/>
    </location>
    <ligand>
        <name>substrate</name>
        <note>ligand shared between dimeric partners</note>
    </ligand>
</feature>
<dbReference type="InterPro" id="IPR000023">
    <property type="entry name" value="Phosphofructokinase_dom"/>
</dbReference>
<keyword evidence="7 14" id="KW-0479">Metal-binding</keyword>
<keyword evidence="6 14" id="KW-0808">Transferase</keyword>
<dbReference type="InterPro" id="IPR040712">
    <property type="entry name" value="Pfk_N"/>
</dbReference>
<keyword evidence="19" id="KW-1185">Reference proteome</keyword>
<dbReference type="GO" id="GO:0005524">
    <property type="term" value="F:ATP binding"/>
    <property type="evidence" value="ECO:0007669"/>
    <property type="project" value="UniProtKB-KW"/>
</dbReference>
<keyword evidence="11 14" id="KW-0460">Magnesium</keyword>
<feature type="domain" description="Phosphofructokinase N-terminal" evidence="17">
    <location>
        <begin position="17"/>
        <end position="121"/>
    </location>
</feature>
<dbReference type="HAMAP" id="MF_03184">
    <property type="entry name" value="Phosphofructokinase_I_E"/>
    <property type="match status" value="1"/>
</dbReference>
<dbReference type="InterPro" id="IPR022953">
    <property type="entry name" value="ATP_PFK"/>
</dbReference>
<feature type="binding site" description="in other chain" evidence="14">
    <location>
        <position position="991"/>
    </location>
    <ligand>
        <name>beta-D-fructose 2,6-bisphosphate</name>
        <dbReference type="ChEBI" id="CHEBI:58579"/>
        <note>allosteric activator; ligand shared between dimeric partners</note>
    </ligand>
</feature>
<evidence type="ECO:0000256" key="6">
    <source>
        <dbReference type="ARBA" id="ARBA00022679"/>
    </source>
</evidence>
<comment type="subunit">
    <text evidence="14">Homotetramer.</text>
</comment>
<evidence type="ECO:0000313" key="18">
    <source>
        <dbReference type="EMBL" id="GMM44778.1"/>
    </source>
</evidence>
<evidence type="ECO:0000256" key="12">
    <source>
        <dbReference type="ARBA" id="ARBA00023152"/>
    </source>
</evidence>
<feature type="binding site" evidence="14">
    <location>
        <position position="507"/>
    </location>
    <ligand>
        <name>substrate</name>
        <note>ligand shared between dimeric partners</note>
    </ligand>
</feature>
<comment type="cofactor">
    <cofactor evidence="1 14">
        <name>Mg(2+)</name>
        <dbReference type="ChEBI" id="CHEBI:18420"/>
    </cofactor>
</comment>
<dbReference type="Gene3D" id="3.10.180.90">
    <property type="match status" value="1"/>
</dbReference>
<feature type="binding site" evidence="14">
    <location>
        <position position="878"/>
    </location>
    <ligand>
        <name>beta-D-fructose 2,6-bisphosphate</name>
        <dbReference type="ChEBI" id="CHEBI:58579"/>
        <note>allosteric activator; ligand shared between dimeric partners</note>
    </ligand>
</feature>
<dbReference type="GO" id="GO:0046872">
    <property type="term" value="F:metal ion binding"/>
    <property type="evidence" value="ECO:0007669"/>
    <property type="project" value="UniProtKB-KW"/>
</dbReference>